<dbReference type="Gene3D" id="3.40.50.2000">
    <property type="entry name" value="Glycogen Phosphorylase B"/>
    <property type="match status" value="2"/>
</dbReference>
<reference evidence="7" key="1">
    <citation type="journal article" date="2019" name="Int. J. Syst. Evol. Microbiol.">
        <title>The Global Catalogue of Microorganisms (GCM) 10K type strain sequencing project: providing services to taxonomists for standard genome sequencing and annotation.</title>
        <authorList>
            <consortium name="The Broad Institute Genomics Platform"/>
            <consortium name="The Broad Institute Genome Sequencing Center for Infectious Disease"/>
            <person name="Wu L."/>
            <person name="Ma J."/>
        </authorList>
    </citation>
    <scope>NUCLEOTIDE SEQUENCE [LARGE SCALE GENOMIC DNA]</scope>
    <source>
        <strain evidence="7">NBRC 108565</strain>
    </source>
</reference>
<feature type="domain" description="Glycosyl transferase family 1" evidence="4">
    <location>
        <begin position="466"/>
        <end position="629"/>
    </location>
</feature>
<keyword evidence="7" id="KW-1185">Reference proteome</keyword>
<evidence type="ECO:0000313" key="7">
    <source>
        <dbReference type="Proteomes" id="UP001321475"/>
    </source>
</evidence>
<dbReference type="InterPro" id="IPR050194">
    <property type="entry name" value="Glycosyltransferase_grp1"/>
</dbReference>
<dbReference type="PANTHER" id="PTHR45947:SF3">
    <property type="entry name" value="SULFOQUINOVOSYL TRANSFERASE SQD2"/>
    <property type="match status" value="1"/>
</dbReference>
<dbReference type="PANTHER" id="PTHR45947">
    <property type="entry name" value="SULFOQUINOVOSYL TRANSFERASE SQD2"/>
    <property type="match status" value="1"/>
</dbReference>
<proteinExistence type="predicted"/>
<name>A0ABN6XDN9_9CELL</name>
<evidence type="ECO:0000256" key="1">
    <source>
        <dbReference type="ARBA" id="ARBA00021292"/>
    </source>
</evidence>
<evidence type="ECO:0000256" key="3">
    <source>
        <dbReference type="ARBA" id="ARBA00022679"/>
    </source>
</evidence>
<dbReference type="EMBL" id="AP027729">
    <property type="protein sequence ID" value="BDZ42875.1"/>
    <property type="molecule type" value="Genomic_DNA"/>
</dbReference>
<sequence length="670" mass="72936">MSRGGGDERAKAVQWLRADGQEDLARHALVDAAGRSSGWDAEESRRLASLLRSQGLLIEAGQVFRHALTVSRGDLSVHYALAFAFKVPTAENISAVRRAVKARRVRVPAGGTAGIRVQLEVLELIADGADVPAIADVARTAPKAVMRVTQTAMRAKESDLLLAMAEVLCDQPGSGEQATFSALRSLEGRGEMSAAARLARSILDAELPMDEEQKAWVQKVEHVALQNRSLLRRGWPAPARASRSTSIAPRRVAYLLHNSLPANSGGYATRSHGILTALRSSGWDVEGLTRPGYPYDRHPEVEVSAAVNTIDGVRYARLPQGSADIDGPIERYVETFADSVVEQQRERGYGIVHAASFFYNGLAAVSAARRLGLPSVYEVRGLMDVTFRSNARPWVDAEKGDLYTALETAACVEADRVLVITEAVRDLMVERGVDAGKISVLPNGVDSGRFEKIPRDDALARHLGIGNSTVIGYVGSMVFYEGLELLVEACGILRDQGVDFRLLLVGDGAVAGKVRREISARGLWDQVIMPGRVPHHEVERYYSLIDIAPFPRTASPVTEAVSPLKPFEALAMERAVVVSSVRALTEIITDGENGLVFQKDDVVSLAAALADLIRDEGRRRSLAARGRAWVEEHRQWGSNVRAVDAVYRDLAVEYDLGPEWLEAPDRRPAI</sequence>
<gene>
    <name evidence="6" type="ORF">GCM10025865_21740</name>
</gene>
<evidence type="ECO:0000313" key="6">
    <source>
        <dbReference type="EMBL" id="BDZ42875.1"/>
    </source>
</evidence>
<evidence type="ECO:0000259" key="4">
    <source>
        <dbReference type="Pfam" id="PF00534"/>
    </source>
</evidence>
<accession>A0ABN6XDN9</accession>
<keyword evidence="2" id="KW-0328">Glycosyltransferase</keyword>
<evidence type="ECO:0000259" key="5">
    <source>
        <dbReference type="Pfam" id="PF13579"/>
    </source>
</evidence>
<protein>
    <recommendedName>
        <fullName evidence="1">D-inositol 3-phosphate glycosyltransferase</fullName>
    </recommendedName>
</protein>
<feature type="domain" description="Glycosyltransferase subfamily 4-like N-terminal" evidence="5">
    <location>
        <begin position="265"/>
        <end position="444"/>
    </location>
</feature>
<dbReference type="Pfam" id="PF13579">
    <property type="entry name" value="Glyco_trans_4_4"/>
    <property type="match status" value="1"/>
</dbReference>
<dbReference type="Proteomes" id="UP001321475">
    <property type="component" value="Chromosome"/>
</dbReference>
<dbReference type="SUPFAM" id="SSF53756">
    <property type="entry name" value="UDP-Glycosyltransferase/glycogen phosphorylase"/>
    <property type="match status" value="1"/>
</dbReference>
<dbReference type="InterPro" id="IPR028098">
    <property type="entry name" value="Glyco_trans_4-like_N"/>
</dbReference>
<dbReference type="Pfam" id="PF00534">
    <property type="entry name" value="Glycos_transf_1"/>
    <property type="match status" value="1"/>
</dbReference>
<dbReference type="CDD" id="cd03794">
    <property type="entry name" value="GT4_WbuB-like"/>
    <property type="match status" value="1"/>
</dbReference>
<evidence type="ECO:0000256" key="2">
    <source>
        <dbReference type="ARBA" id="ARBA00022676"/>
    </source>
</evidence>
<keyword evidence="3" id="KW-0808">Transferase</keyword>
<dbReference type="InterPro" id="IPR001296">
    <property type="entry name" value="Glyco_trans_1"/>
</dbReference>
<organism evidence="6 7">
    <name type="scientific">Paraoerskovia sediminicola</name>
    <dbReference type="NCBI Taxonomy" id="1138587"/>
    <lineage>
        <taxon>Bacteria</taxon>
        <taxon>Bacillati</taxon>
        <taxon>Actinomycetota</taxon>
        <taxon>Actinomycetes</taxon>
        <taxon>Micrococcales</taxon>
        <taxon>Cellulomonadaceae</taxon>
        <taxon>Paraoerskovia</taxon>
    </lineage>
</organism>